<dbReference type="SUPFAM" id="SSF46894">
    <property type="entry name" value="C-terminal effector domain of the bipartite response regulators"/>
    <property type="match status" value="1"/>
</dbReference>
<sequence length="371" mass="41453">MERCVSALYEAALSPEHWHEVVQEISDFLDCGATIVHAPVDNFSSGQLWMKDVDPEVYLKAPPELLMPEHNPGIRAAIQSPGLMIDRKQFIPDAALPGHPVAVQFFDPNGIEHLMIGLTQADHEVGSLFVLSRRRNQFDFDARERKAVDLLADHVGRAMRMHRALRMAEAQVSAFGMAIENLNQAVFLVDRDLRILHANRRGEAMLEEWSGLARWHHHLVLSDPNAQKQLEAGVKELTSRFPPTIDVQVMASRRSSPHKLRITAQLAMGDGIAALSPRSRVLLFVEEPGRTAEPRPEDLIRVFGMTAAEAKVAVLAAKPLKVSEIATRLQVSKNTVKTQMKAIYQKTGSPTRAHFLRALQACEPVLNLHNW</sequence>
<evidence type="ECO:0000313" key="3">
    <source>
        <dbReference type="Proteomes" id="UP001589799"/>
    </source>
</evidence>
<feature type="domain" description="HTH luxR-type" evidence="1">
    <location>
        <begin position="302"/>
        <end position="359"/>
    </location>
</feature>
<dbReference type="RefSeq" id="WP_377698844.1">
    <property type="nucleotide sequence ID" value="NZ_JBHLWE010000032.1"/>
</dbReference>
<dbReference type="InterPro" id="IPR016032">
    <property type="entry name" value="Sig_transdc_resp-reg_C-effctor"/>
</dbReference>
<dbReference type="Pfam" id="PF13188">
    <property type="entry name" value="PAS_8"/>
    <property type="match status" value="1"/>
</dbReference>
<dbReference type="InterPro" id="IPR000014">
    <property type="entry name" value="PAS"/>
</dbReference>
<accession>A0ABV6I5I8</accession>
<dbReference type="InterPro" id="IPR036388">
    <property type="entry name" value="WH-like_DNA-bd_sf"/>
</dbReference>
<protein>
    <submittedName>
        <fullName evidence="2">Helix-turn-helix transcriptional regulator</fullName>
    </submittedName>
</protein>
<dbReference type="SUPFAM" id="SSF55785">
    <property type="entry name" value="PYP-like sensor domain (PAS domain)"/>
    <property type="match status" value="1"/>
</dbReference>
<dbReference type="Proteomes" id="UP001589799">
    <property type="component" value="Unassembled WGS sequence"/>
</dbReference>
<gene>
    <name evidence="2" type="ORF">ACFFII_10490</name>
</gene>
<organism evidence="2 3">
    <name type="scientific">Paracoccus niistensis</name>
    <dbReference type="NCBI Taxonomy" id="632935"/>
    <lineage>
        <taxon>Bacteria</taxon>
        <taxon>Pseudomonadati</taxon>
        <taxon>Pseudomonadota</taxon>
        <taxon>Alphaproteobacteria</taxon>
        <taxon>Rhodobacterales</taxon>
        <taxon>Paracoccaceae</taxon>
        <taxon>Paracoccus</taxon>
    </lineage>
</organism>
<keyword evidence="3" id="KW-1185">Reference proteome</keyword>
<evidence type="ECO:0000313" key="2">
    <source>
        <dbReference type="EMBL" id="MFC0341189.1"/>
    </source>
</evidence>
<comment type="caution">
    <text evidence="2">The sequence shown here is derived from an EMBL/GenBank/DDBJ whole genome shotgun (WGS) entry which is preliminary data.</text>
</comment>
<name>A0ABV6I5I8_9RHOB</name>
<reference evidence="2 3" key="1">
    <citation type="submission" date="2024-09" db="EMBL/GenBank/DDBJ databases">
        <authorList>
            <person name="Sun Q."/>
            <person name="Mori K."/>
        </authorList>
    </citation>
    <scope>NUCLEOTIDE SEQUENCE [LARGE SCALE GENOMIC DNA]</scope>
    <source>
        <strain evidence="2 3">KCTC 22789</strain>
    </source>
</reference>
<dbReference type="InterPro" id="IPR000792">
    <property type="entry name" value="Tscrpt_reg_LuxR_C"/>
</dbReference>
<evidence type="ECO:0000259" key="1">
    <source>
        <dbReference type="SMART" id="SM00421"/>
    </source>
</evidence>
<dbReference type="EMBL" id="JBHLWE010000032">
    <property type="protein sequence ID" value="MFC0341189.1"/>
    <property type="molecule type" value="Genomic_DNA"/>
</dbReference>
<proteinExistence type="predicted"/>
<dbReference type="InterPro" id="IPR035965">
    <property type="entry name" value="PAS-like_dom_sf"/>
</dbReference>
<dbReference type="Gene3D" id="1.10.10.10">
    <property type="entry name" value="Winged helix-like DNA-binding domain superfamily/Winged helix DNA-binding domain"/>
    <property type="match status" value="1"/>
</dbReference>
<dbReference type="SMART" id="SM00421">
    <property type="entry name" value="HTH_LUXR"/>
    <property type="match status" value="1"/>
</dbReference>